<evidence type="ECO:0000256" key="1">
    <source>
        <dbReference type="SAM" id="MobiDB-lite"/>
    </source>
</evidence>
<comment type="caution">
    <text evidence="2">The sequence shown here is derived from an EMBL/GenBank/DDBJ whole genome shotgun (WGS) entry which is preliminary data.</text>
</comment>
<feature type="region of interest" description="Disordered" evidence="1">
    <location>
        <begin position="1"/>
        <end position="23"/>
    </location>
</feature>
<proteinExistence type="predicted"/>
<name>A0ABP8P005_9NOCA</name>
<gene>
    <name evidence="2" type="ORF">GCM10023094_16540</name>
</gene>
<accession>A0ABP8P005</accession>
<reference evidence="3" key="1">
    <citation type="journal article" date="2019" name="Int. J. Syst. Evol. Microbiol.">
        <title>The Global Catalogue of Microorganisms (GCM) 10K type strain sequencing project: providing services to taxonomists for standard genome sequencing and annotation.</title>
        <authorList>
            <consortium name="The Broad Institute Genomics Platform"/>
            <consortium name="The Broad Institute Genome Sequencing Center for Infectious Disease"/>
            <person name="Wu L."/>
            <person name="Ma J."/>
        </authorList>
    </citation>
    <scope>NUCLEOTIDE SEQUENCE [LARGE SCALE GENOMIC DNA]</scope>
    <source>
        <strain evidence="3">JCM 32206</strain>
    </source>
</reference>
<evidence type="ECO:0000313" key="3">
    <source>
        <dbReference type="Proteomes" id="UP001501183"/>
    </source>
</evidence>
<dbReference type="Proteomes" id="UP001501183">
    <property type="component" value="Unassembled WGS sequence"/>
</dbReference>
<keyword evidence="3" id="KW-1185">Reference proteome</keyword>
<organism evidence="2 3">
    <name type="scientific">Rhodococcus olei</name>
    <dbReference type="NCBI Taxonomy" id="2161675"/>
    <lineage>
        <taxon>Bacteria</taxon>
        <taxon>Bacillati</taxon>
        <taxon>Actinomycetota</taxon>
        <taxon>Actinomycetes</taxon>
        <taxon>Mycobacteriales</taxon>
        <taxon>Nocardiaceae</taxon>
        <taxon>Rhodococcus</taxon>
    </lineage>
</organism>
<evidence type="ECO:0000313" key="2">
    <source>
        <dbReference type="EMBL" id="GAA4476498.1"/>
    </source>
</evidence>
<protein>
    <submittedName>
        <fullName evidence="2">Uncharacterized protein</fullName>
    </submittedName>
</protein>
<dbReference type="EMBL" id="BAABFB010000029">
    <property type="protein sequence ID" value="GAA4476498.1"/>
    <property type="molecule type" value="Genomic_DNA"/>
</dbReference>
<sequence length="143" mass="13774">MTVAAAAGCAGTGDRDGADEPDPLLSALTAARRDAAAAGAAIALAPERTAALGVIAAERTAHGDALAAEIARAAGGVPSSTSASAVTTTAPAAPPPTVDELRAMLGESQRGAATLARRLDGHRAGLLGSISAAIAAEQAVMLL</sequence>